<keyword evidence="2" id="KW-1185">Reference proteome</keyword>
<reference evidence="1 2" key="2">
    <citation type="journal article" date="2022" name="Mol. Ecol. Resour.">
        <title>The genomes of chicory, endive, great burdock and yacon provide insights into Asteraceae paleo-polyploidization history and plant inulin production.</title>
        <authorList>
            <person name="Fan W."/>
            <person name="Wang S."/>
            <person name="Wang H."/>
            <person name="Wang A."/>
            <person name="Jiang F."/>
            <person name="Liu H."/>
            <person name="Zhao H."/>
            <person name="Xu D."/>
            <person name="Zhang Y."/>
        </authorList>
    </citation>
    <scope>NUCLEOTIDE SEQUENCE [LARGE SCALE GENOMIC DNA]</scope>
    <source>
        <strain evidence="2">cv. Punajuju</strain>
        <tissue evidence="1">Leaves</tissue>
    </source>
</reference>
<sequence length="298" mass="33985">MVFLQNPKFSGITRDDYYSTQSQYSVPIYTNQSKVYPLSASLSLTQLPFLRSTRQFHEAINVFLKSLTDFQSKIQHSDLQFSITDNLIAMEGYLQETMTLKKWNSSSETISETTNAISDNFDCNICLDTIQDPMVTLCGHLYCWPCIYKWIHLSHDKNPLCPVCKTEISEKTLIPLYVPTPSTKPTSQEKTVPIPRRPSTPSCGVSVMPCQQLITFQSIRQEVPNVSLPMSPTAVMFGEMVYEGLFGNSEDLFNYRESYSLAGISTRRARRQAIRDERSLGRICFFLLCCMMSCLVLF</sequence>
<organism evidence="1 2">
    <name type="scientific">Cichorium intybus</name>
    <name type="common">Chicory</name>
    <dbReference type="NCBI Taxonomy" id="13427"/>
    <lineage>
        <taxon>Eukaryota</taxon>
        <taxon>Viridiplantae</taxon>
        <taxon>Streptophyta</taxon>
        <taxon>Embryophyta</taxon>
        <taxon>Tracheophyta</taxon>
        <taxon>Spermatophyta</taxon>
        <taxon>Magnoliopsida</taxon>
        <taxon>eudicotyledons</taxon>
        <taxon>Gunneridae</taxon>
        <taxon>Pentapetalae</taxon>
        <taxon>asterids</taxon>
        <taxon>campanulids</taxon>
        <taxon>Asterales</taxon>
        <taxon>Asteraceae</taxon>
        <taxon>Cichorioideae</taxon>
        <taxon>Cichorieae</taxon>
        <taxon>Cichoriinae</taxon>
        <taxon>Cichorium</taxon>
    </lineage>
</organism>
<protein>
    <submittedName>
        <fullName evidence="1">Uncharacterized protein</fullName>
    </submittedName>
</protein>
<accession>A0ACB9F3I8</accession>
<name>A0ACB9F3I8_CICIN</name>
<dbReference type="EMBL" id="CM042011">
    <property type="protein sequence ID" value="KAI3765463.1"/>
    <property type="molecule type" value="Genomic_DNA"/>
</dbReference>
<evidence type="ECO:0000313" key="1">
    <source>
        <dbReference type="EMBL" id="KAI3765463.1"/>
    </source>
</evidence>
<gene>
    <name evidence="1" type="ORF">L2E82_15497</name>
</gene>
<evidence type="ECO:0000313" key="2">
    <source>
        <dbReference type="Proteomes" id="UP001055811"/>
    </source>
</evidence>
<proteinExistence type="predicted"/>
<dbReference type="Proteomes" id="UP001055811">
    <property type="component" value="Linkage Group LG03"/>
</dbReference>
<comment type="caution">
    <text evidence="1">The sequence shown here is derived from an EMBL/GenBank/DDBJ whole genome shotgun (WGS) entry which is preliminary data.</text>
</comment>
<reference evidence="2" key="1">
    <citation type="journal article" date="2022" name="Mol. Ecol. Resour.">
        <title>The genomes of chicory, endive, great burdock and yacon provide insights into Asteraceae palaeo-polyploidization history and plant inulin production.</title>
        <authorList>
            <person name="Fan W."/>
            <person name="Wang S."/>
            <person name="Wang H."/>
            <person name="Wang A."/>
            <person name="Jiang F."/>
            <person name="Liu H."/>
            <person name="Zhao H."/>
            <person name="Xu D."/>
            <person name="Zhang Y."/>
        </authorList>
    </citation>
    <scope>NUCLEOTIDE SEQUENCE [LARGE SCALE GENOMIC DNA]</scope>
    <source>
        <strain evidence="2">cv. Punajuju</strain>
    </source>
</reference>